<dbReference type="Proteomes" id="UP000244173">
    <property type="component" value="Chromosome"/>
</dbReference>
<reference evidence="1 2" key="1">
    <citation type="submission" date="2018-04" db="EMBL/GenBank/DDBJ databases">
        <title>Denitrifier Microvirgula.</title>
        <authorList>
            <person name="Anderson E."/>
            <person name="Jang J."/>
            <person name="Ishii S."/>
        </authorList>
    </citation>
    <scope>NUCLEOTIDE SEQUENCE [LARGE SCALE GENOMIC DNA]</scope>
    <source>
        <strain evidence="1 2">BE2.4</strain>
    </source>
</reference>
<dbReference type="EMBL" id="CP028519">
    <property type="protein sequence ID" value="AVY95597.1"/>
    <property type="molecule type" value="Genomic_DNA"/>
</dbReference>
<evidence type="ECO:0000313" key="1">
    <source>
        <dbReference type="EMBL" id="AVY95597.1"/>
    </source>
</evidence>
<name>A0A2S0PEA8_9NEIS</name>
<protein>
    <submittedName>
        <fullName evidence="1">Uncharacterized protein</fullName>
    </submittedName>
</protein>
<organism evidence="1 2">
    <name type="scientific">Microvirgula aerodenitrificans</name>
    <dbReference type="NCBI Taxonomy" id="57480"/>
    <lineage>
        <taxon>Bacteria</taxon>
        <taxon>Pseudomonadati</taxon>
        <taxon>Pseudomonadota</taxon>
        <taxon>Betaproteobacteria</taxon>
        <taxon>Neisseriales</taxon>
        <taxon>Aquaspirillaceae</taxon>
        <taxon>Microvirgula</taxon>
    </lineage>
</organism>
<accession>A0A2S0PEA8</accession>
<dbReference type="RefSeq" id="WP_028499041.1">
    <property type="nucleotide sequence ID" value="NZ_CP028519.1"/>
</dbReference>
<keyword evidence="2" id="KW-1185">Reference proteome</keyword>
<proteinExistence type="predicted"/>
<dbReference type="AlphaFoldDB" id="A0A2S0PEA8"/>
<sequence length="67" mass="7615">MEPFREGDHVMHPASGAELVFLRELDELDEFITPVLCATQDIYGARVVVERTDLEACNNRVRASFHP</sequence>
<dbReference type="KEGG" id="maer:DAI18_17265"/>
<evidence type="ECO:0000313" key="2">
    <source>
        <dbReference type="Proteomes" id="UP000244173"/>
    </source>
</evidence>
<gene>
    <name evidence="1" type="ORF">DAI18_17265</name>
</gene>